<dbReference type="InterPro" id="IPR023696">
    <property type="entry name" value="Ureohydrolase_dom_sf"/>
</dbReference>
<evidence type="ECO:0008006" key="6">
    <source>
        <dbReference type="Google" id="ProtNLM"/>
    </source>
</evidence>
<evidence type="ECO:0000313" key="5">
    <source>
        <dbReference type="Proteomes" id="UP000067626"/>
    </source>
</evidence>
<dbReference type="InterPro" id="IPR006035">
    <property type="entry name" value="Ureohydrolase"/>
</dbReference>
<dbReference type="GO" id="GO:0046872">
    <property type="term" value="F:metal ion binding"/>
    <property type="evidence" value="ECO:0007669"/>
    <property type="project" value="UniProtKB-KW"/>
</dbReference>
<name>A0A0K1ENL1_CHOCO</name>
<dbReference type="PANTHER" id="PTHR11358:SF26">
    <property type="entry name" value="GUANIDINO ACID HYDROLASE, MITOCHONDRIAL"/>
    <property type="match status" value="1"/>
</dbReference>
<keyword evidence="1" id="KW-0479">Metal-binding</keyword>
<dbReference type="KEGG" id="ccro:CMC5_066500"/>
<reference evidence="4 5" key="1">
    <citation type="submission" date="2015-07" db="EMBL/GenBank/DDBJ databases">
        <title>Genome analysis of myxobacterium Chondromyces crocatus Cm c5 reveals a high potential for natural compound synthesis and the genetic basis for the loss of fruiting body formation.</title>
        <authorList>
            <person name="Zaburannyi N."/>
            <person name="Bunk B."/>
            <person name="Maier J."/>
            <person name="Overmann J."/>
            <person name="Mueller R."/>
        </authorList>
    </citation>
    <scope>NUCLEOTIDE SEQUENCE [LARGE SCALE GENOMIC DNA]</scope>
    <source>
        <strain evidence="4 5">Cm c5</strain>
    </source>
</reference>
<dbReference type="EMBL" id="CP012159">
    <property type="protein sequence ID" value="AKT42424.1"/>
    <property type="molecule type" value="Genomic_DNA"/>
</dbReference>
<evidence type="ECO:0000256" key="1">
    <source>
        <dbReference type="ARBA" id="ARBA00022723"/>
    </source>
</evidence>
<dbReference type="Pfam" id="PF00491">
    <property type="entry name" value="Arginase"/>
    <property type="match status" value="1"/>
</dbReference>
<dbReference type="GO" id="GO:0008783">
    <property type="term" value="F:agmatinase activity"/>
    <property type="evidence" value="ECO:0007669"/>
    <property type="project" value="TreeGrafter"/>
</dbReference>
<gene>
    <name evidence="4" type="ORF">CMC5_066500</name>
</gene>
<evidence type="ECO:0000256" key="3">
    <source>
        <dbReference type="PROSITE-ProRule" id="PRU00742"/>
    </source>
</evidence>
<dbReference type="PANTHER" id="PTHR11358">
    <property type="entry name" value="ARGINASE/AGMATINASE"/>
    <property type="match status" value="1"/>
</dbReference>
<evidence type="ECO:0000256" key="2">
    <source>
        <dbReference type="ARBA" id="ARBA00022801"/>
    </source>
</evidence>
<keyword evidence="2" id="KW-0378">Hydrolase</keyword>
<dbReference type="Gene3D" id="3.40.800.10">
    <property type="entry name" value="Ureohydrolase domain"/>
    <property type="match status" value="1"/>
</dbReference>
<dbReference type="SUPFAM" id="SSF52768">
    <property type="entry name" value="Arginase/deacetylase"/>
    <property type="match status" value="1"/>
</dbReference>
<comment type="similarity">
    <text evidence="3">Belongs to the arginase family.</text>
</comment>
<dbReference type="PROSITE" id="PS51409">
    <property type="entry name" value="ARGINASE_2"/>
    <property type="match status" value="1"/>
</dbReference>
<dbReference type="Proteomes" id="UP000067626">
    <property type="component" value="Chromosome"/>
</dbReference>
<dbReference type="AlphaFoldDB" id="A0A0K1ENL1"/>
<dbReference type="GO" id="GO:0033389">
    <property type="term" value="P:putrescine biosynthetic process from arginine, via agmatine"/>
    <property type="evidence" value="ECO:0007669"/>
    <property type="project" value="TreeGrafter"/>
</dbReference>
<dbReference type="STRING" id="52.CMC5_066500"/>
<accession>A0A0K1ENL1</accession>
<organism evidence="4 5">
    <name type="scientific">Chondromyces crocatus</name>
    <dbReference type="NCBI Taxonomy" id="52"/>
    <lineage>
        <taxon>Bacteria</taxon>
        <taxon>Pseudomonadati</taxon>
        <taxon>Myxococcota</taxon>
        <taxon>Polyangia</taxon>
        <taxon>Polyangiales</taxon>
        <taxon>Polyangiaceae</taxon>
        <taxon>Chondromyces</taxon>
    </lineage>
</organism>
<sequence>MLLHERLGLRMKISARAARALDSFLEPSPLPDGSHLTKAAKRDLDALLAARVLVPESEAEDWDEGPLVGVGRGPAIGAPGGLGDLQRRVSARRFVVVGAPSEQGSHTASGAQHGPSLIRERFRYFGASSAVDAGTRLLDVDGRCVYTLPPSLGTIDVGDVRRVPGEGLSAFGARLQFVVDRAVAQGFTPITLGGDHAISLFPLRALLRHHAALGILHFDAHHDHYLDPSQPGPLSHASVFALAMREAGVRKLVQLGLRTLDVIPAGHRKRSDPRIHFVTARELSRRSPREVFARLPRDLPWYLSFDVDCMAPHLARETGTRELGGIAYYQGLDLIEHAARHLDIVGADFVEVARRDERVNHAAEIVARYVLALLLAKLPRARMTSYLYA</sequence>
<keyword evidence="5" id="KW-1185">Reference proteome</keyword>
<evidence type="ECO:0000313" key="4">
    <source>
        <dbReference type="EMBL" id="AKT42424.1"/>
    </source>
</evidence>
<proteinExistence type="inferred from homology"/>
<protein>
    <recommendedName>
        <fullName evidence="6">Agmatinase</fullName>
    </recommendedName>
</protein>